<keyword evidence="1" id="KW-0812">Transmembrane</keyword>
<organism evidence="2 3">
    <name type="scientific">Shinella curvata</name>
    <dbReference type="NCBI Taxonomy" id="1817964"/>
    <lineage>
        <taxon>Bacteria</taxon>
        <taxon>Pseudomonadati</taxon>
        <taxon>Pseudomonadota</taxon>
        <taxon>Alphaproteobacteria</taxon>
        <taxon>Hyphomicrobiales</taxon>
        <taxon>Rhizobiaceae</taxon>
        <taxon>Shinella</taxon>
    </lineage>
</organism>
<protein>
    <submittedName>
        <fullName evidence="2">DUF983 domain-containing protein</fullName>
    </submittedName>
</protein>
<evidence type="ECO:0000313" key="2">
    <source>
        <dbReference type="EMBL" id="MDO6124234.1"/>
    </source>
</evidence>
<keyword evidence="3" id="KW-1185">Reference proteome</keyword>
<feature type="transmembrane region" description="Helical" evidence="1">
    <location>
        <begin position="83"/>
        <end position="102"/>
    </location>
</feature>
<name>A0ABT8XLJ0_9HYPH</name>
<proteinExistence type="predicted"/>
<comment type="caution">
    <text evidence="2">The sequence shown here is derived from an EMBL/GenBank/DDBJ whole genome shotgun (WGS) entry which is preliminary data.</text>
</comment>
<dbReference type="EMBL" id="WHSC02000011">
    <property type="protein sequence ID" value="MDO6124234.1"/>
    <property type="molecule type" value="Genomic_DNA"/>
</dbReference>
<gene>
    <name evidence="2" type="ORF">GB928_023850</name>
</gene>
<evidence type="ECO:0000313" key="3">
    <source>
        <dbReference type="Proteomes" id="UP001177080"/>
    </source>
</evidence>
<reference evidence="2" key="1">
    <citation type="submission" date="2022-04" db="EMBL/GenBank/DDBJ databases">
        <title>Shinella lacus sp. nov., a novel member of the genus Shinella from water.</title>
        <authorList>
            <person name="Deng Y."/>
        </authorList>
    </citation>
    <scope>NUCLEOTIDE SEQUENCE</scope>
    <source>
        <strain evidence="2">JCM 31239</strain>
    </source>
</reference>
<keyword evidence="1" id="KW-0472">Membrane</keyword>
<keyword evidence="1" id="KW-1133">Transmembrane helix</keyword>
<dbReference type="RefSeq" id="WP_244763823.1">
    <property type="nucleotide sequence ID" value="NZ_JALJCJ010000009.1"/>
</dbReference>
<sequence length="139" mass="15363">MSATKEWPPISPYRTGIRGLCPRCGRGHLFNGYLTLKPECEVCGLDYSFADPADGPAFFVICFTCVPAVAFATWLEVVHSPPLWVQVATTGPLVLLACLLPLRPLKGWLVNSQYFYKAEQGVLDRENDPVHKPTPNDAD</sequence>
<dbReference type="Proteomes" id="UP001177080">
    <property type="component" value="Unassembled WGS sequence"/>
</dbReference>
<dbReference type="InterPro" id="IPR009325">
    <property type="entry name" value="DUF983"/>
</dbReference>
<feature type="transmembrane region" description="Helical" evidence="1">
    <location>
        <begin position="57"/>
        <end position="77"/>
    </location>
</feature>
<accession>A0ABT8XLJ0</accession>
<evidence type="ECO:0000256" key="1">
    <source>
        <dbReference type="SAM" id="Phobius"/>
    </source>
</evidence>
<dbReference type="Pfam" id="PF06170">
    <property type="entry name" value="DUF983"/>
    <property type="match status" value="1"/>
</dbReference>